<keyword evidence="6" id="KW-0808">Transferase</keyword>
<dbReference type="FunFam" id="3.30.200.20:FF:000194">
    <property type="entry name" value="protein-tyrosine kinase 2-beta isoform X1"/>
    <property type="match status" value="1"/>
</dbReference>
<evidence type="ECO:0000256" key="2">
    <source>
        <dbReference type="ARBA" id="ARBA00004496"/>
    </source>
</evidence>
<dbReference type="InterPro" id="IPR017441">
    <property type="entry name" value="Protein_kinase_ATP_BS"/>
</dbReference>
<keyword evidence="9 15" id="KW-0067">ATP-binding</keyword>
<evidence type="ECO:0000256" key="13">
    <source>
        <dbReference type="ARBA" id="ARBA00051245"/>
    </source>
</evidence>
<dbReference type="Gene3D" id="3.30.200.20">
    <property type="entry name" value="Phosphorylase Kinase, domain 1"/>
    <property type="match status" value="1"/>
</dbReference>
<evidence type="ECO:0000256" key="14">
    <source>
        <dbReference type="ARBA" id="ARBA00061333"/>
    </source>
</evidence>
<dbReference type="PANTHER" id="PTHR24418">
    <property type="entry name" value="TYROSINE-PROTEIN KINASE"/>
    <property type="match status" value="1"/>
</dbReference>
<organism evidence="19">
    <name type="scientific">Angiostrongylus costaricensis</name>
    <name type="common">Nematode worm</name>
    <dbReference type="NCBI Taxonomy" id="334426"/>
    <lineage>
        <taxon>Eukaryota</taxon>
        <taxon>Metazoa</taxon>
        <taxon>Ecdysozoa</taxon>
        <taxon>Nematoda</taxon>
        <taxon>Chromadorea</taxon>
        <taxon>Rhabditida</taxon>
        <taxon>Rhabditina</taxon>
        <taxon>Rhabditomorpha</taxon>
        <taxon>Strongyloidea</taxon>
        <taxon>Metastrongylidae</taxon>
        <taxon>Angiostrongylus</taxon>
    </lineage>
</organism>
<evidence type="ECO:0000256" key="9">
    <source>
        <dbReference type="ARBA" id="ARBA00022840"/>
    </source>
</evidence>
<evidence type="ECO:0000256" key="12">
    <source>
        <dbReference type="ARBA" id="ARBA00023137"/>
    </source>
</evidence>
<evidence type="ECO:0000256" key="11">
    <source>
        <dbReference type="ARBA" id="ARBA00023136"/>
    </source>
</evidence>
<keyword evidence="11" id="KW-0472">Membrane</keyword>
<dbReference type="PRINTS" id="PR00109">
    <property type="entry name" value="TYRKINASE"/>
</dbReference>
<evidence type="ECO:0000256" key="4">
    <source>
        <dbReference type="ARBA" id="ARBA00022475"/>
    </source>
</evidence>
<keyword evidence="8" id="KW-0418">Kinase</keyword>
<evidence type="ECO:0000256" key="6">
    <source>
        <dbReference type="ARBA" id="ARBA00022679"/>
    </source>
</evidence>
<keyword evidence="18" id="KW-1185">Reference proteome</keyword>
<gene>
    <name evidence="17" type="ORF">ACOC_LOCUS10531</name>
</gene>
<dbReference type="PROSITE" id="PS00107">
    <property type="entry name" value="PROTEIN_KINASE_ATP"/>
    <property type="match status" value="1"/>
</dbReference>
<evidence type="ECO:0000259" key="16">
    <source>
        <dbReference type="PROSITE" id="PS50011"/>
    </source>
</evidence>
<keyword evidence="4" id="KW-1003">Cell membrane</keyword>
<evidence type="ECO:0000256" key="7">
    <source>
        <dbReference type="ARBA" id="ARBA00022741"/>
    </source>
</evidence>
<dbReference type="InterPro" id="IPR000719">
    <property type="entry name" value="Prot_kinase_dom"/>
</dbReference>
<evidence type="ECO:0000313" key="19">
    <source>
        <dbReference type="WBParaSite" id="ACOC_0001053001-mRNA-1"/>
    </source>
</evidence>
<dbReference type="InterPro" id="IPR011009">
    <property type="entry name" value="Kinase-like_dom_sf"/>
</dbReference>
<dbReference type="GO" id="GO:0004715">
    <property type="term" value="F:non-membrane spanning protein tyrosine kinase activity"/>
    <property type="evidence" value="ECO:0007669"/>
    <property type="project" value="UniProtKB-EC"/>
</dbReference>
<dbReference type="STRING" id="334426.A0A0R3PWJ1"/>
<dbReference type="PROSITE" id="PS00109">
    <property type="entry name" value="PROTEIN_KINASE_TYR"/>
    <property type="match status" value="1"/>
</dbReference>
<keyword evidence="7 15" id="KW-0547">Nucleotide-binding</keyword>
<protein>
    <recommendedName>
        <fullName evidence="3">non-specific protein-tyrosine kinase</fullName>
        <ecNumber evidence="3">2.7.10.2</ecNumber>
    </recommendedName>
</protein>
<dbReference type="GO" id="GO:0005524">
    <property type="term" value="F:ATP binding"/>
    <property type="evidence" value="ECO:0007669"/>
    <property type="project" value="UniProtKB-UniRule"/>
</dbReference>
<dbReference type="Pfam" id="PF07714">
    <property type="entry name" value="PK_Tyr_Ser-Thr"/>
    <property type="match status" value="1"/>
</dbReference>
<dbReference type="OrthoDB" id="4062651at2759"/>
<reference evidence="17 18" key="2">
    <citation type="submission" date="2018-11" db="EMBL/GenBank/DDBJ databases">
        <authorList>
            <consortium name="Pathogen Informatics"/>
        </authorList>
    </citation>
    <scope>NUCLEOTIDE SEQUENCE [LARGE SCALE GENOMIC DNA]</scope>
    <source>
        <strain evidence="17 18">Costa Rica</strain>
    </source>
</reference>
<dbReference type="SMART" id="SM00219">
    <property type="entry name" value="TyrKc"/>
    <property type="match status" value="1"/>
</dbReference>
<keyword evidence="5" id="KW-0963">Cytoplasm</keyword>
<dbReference type="EC" id="2.7.10.2" evidence="3"/>
<dbReference type="CDD" id="cd00192">
    <property type="entry name" value="PTKc"/>
    <property type="match status" value="1"/>
</dbReference>
<dbReference type="InterPro" id="IPR036860">
    <property type="entry name" value="SH2_dom_sf"/>
</dbReference>
<sequence length="318" mass="35909">MLESTHAFNSLCDLINYYRKKPCLFFGAEFILQHPIPPQSWEYHHSDICPGKILGEGAYGMVRAGTLRQKNGKAVKVAIKQSKCHSEMGKAKIKEMMNEARLMRLLKHKNIVHLYGVAVTEHPILIVLELVNGGALNSFLRKHGVNLNVKEKISLCVGAGSGVEYLHQNDCIHRDLAARNCLITEDKVISDFGLSRLGTQYTLKAPMKLPIRWLAPESLETFTFSQKSDVFSFGVLAYEIFSNGGEPWDGMTNAEVRVAVVSGKFLVFPNTCPERLRNFFALRVFAKESPERATMSENYDILKCRDRKCFKEAPLRIL</sequence>
<proteinExistence type="inferred from homology"/>
<dbReference type="InterPro" id="IPR001245">
    <property type="entry name" value="Ser-Thr/Tyr_kinase_cat_dom"/>
</dbReference>
<evidence type="ECO:0000256" key="5">
    <source>
        <dbReference type="ARBA" id="ARBA00022490"/>
    </source>
</evidence>
<dbReference type="AlphaFoldDB" id="A0A0R3PWJ1"/>
<dbReference type="SUPFAM" id="SSF56112">
    <property type="entry name" value="Protein kinase-like (PK-like)"/>
    <property type="match status" value="1"/>
</dbReference>
<feature type="binding site" evidence="15">
    <location>
        <position position="80"/>
    </location>
    <ligand>
        <name>ATP</name>
        <dbReference type="ChEBI" id="CHEBI:30616"/>
    </ligand>
</feature>
<feature type="domain" description="Protein kinase" evidence="16">
    <location>
        <begin position="48"/>
        <end position="302"/>
    </location>
</feature>
<dbReference type="PROSITE" id="PS50011">
    <property type="entry name" value="PROTEIN_KINASE_DOM"/>
    <property type="match status" value="1"/>
</dbReference>
<dbReference type="InterPro" id="IPR020635">
    <property type="entry name" value="Tyr_kinase_cat_dom"/>
</dbReference>
<dbReference type="Gene3D" id="1.10.510.10">
    <property type="entry name" value="Transferase(Phosphotransferase) domain 1"/>
    <property type="match status" value="1"/>
</dbReference>
<dbReference type="OMA" id="CLITEDK"/>
<evidence type="ECO:0000256" key="10">
    <source>
        <dbReference type="ARBA" id="ARBA00022999"/>
    </source>
</evidence>
<comment type="catalytic activity">
    <reaction evidence="13">
        <text>L-tyrosyl-[protein] + ATP = O-phospho-L-tyrosyl-[protein] + ADP + H(+)</text>
        <dbReference type="Rhea" id="RHEA:10596"/>
        <dbReference type="Rhea" id="RHEA-COMP:10136"/>
        <dbReference type="Rhea" id="RHEA-COMP:20101"/>
        <dbReference type="ChEBI" id="CHEBI:15378"/>
        <dbReference type="ChEBI" id="CHEBI:30616"/>
        <dbReference type="ChEBI" id="CHEBI:46858"/>
        <dbReference type="ChEBI" id="CHEBI:61978"/>
        <dbReference type="ChEBI" id="CHEBI:456216"/>
        <dbReference type="EC" id="2.7.10.2"/>
    </reaction>
</comment>
<evidence type="ECO:0000256" key="8">
    <source>
        <dbReference type="ARBA" id="ARBA00022777"/>
    </source>
</evidence>
<comment type="subcellular location">
    <subcellularLocation>
        <location evidence="1">Cell membrane</location>
        <topology evidence="1">Peripheral membrane protein</topology>
    </subcellularLocation>
    <subcellularLocation>
        <location evidence="2">Cytoplasm</location>
    </subcellularLocation>
</comment>
<evidence type="ECO:0000313" key="17">
    <source>
        <dbReference type="EMBL" id="VDM62116.1"/>
    </source>
</evidence>
<dbReference type="Proteomes" id="UP000267027">
    <property type="component" value="Unassembled WGS sequence"/>
</dbReference>
<evidence type="ECO:0000313" key="18">
    <source>
        <dbReference type="Proteomes" id="UP000267027"/>
    </source>
</evidence>
<keyword evidence="10" id="KW-0727">SH2 domain</keyword>
<dbReference type="InterPro" id="IPR050198">
    <property type="entry name" value="Non-receptor_tyrosine_kinases"/>
</dbReference>
<dbReference type="WBParaSite" id="ACOC_0001053001-mRNA-1">
    <property type="protein sequence ID" value="ACOC_0001053001-mRNA-1"/>
    <property type="gene ID" value="ACOC_0001053001"/>
</dbReference>
<accession>A0A0R3PWJ1</accession>
<dbReference type="GO" id="GO:0005737">
    <property type="term" value="C:cytoplasm"/>
    <property type="evidence" value="ECO:0007669"/>
    <property type="project" value="UniProtKB-SubCell"/>
</dbReference>
<name>A0A0R3PWJ1_ANGCS</name>
<comment type="similarity">
    <text evidence="14">Belongs to the protein kinase superfamily. Tyr protein kinase family. Fes/fps subfamily.</text>
</comment>
<dbReference type="SUPFAM" id="SSF55550">
    <property type="entry name" value="SH2 domain"/>
    <property type="match status" value="1"/>
</dbReference>
<evidence type="ECO:0000256" key="15">
    <source>
        <dbReference type="PROSITE-ProRule" id="PRU10141"/>
    </source>
</evidence>
<dbReference type="GO" id="GO:0005886">
    <property type="term" value="C:plasma membrane"/>
    <property type="evidence" value="ECO:0007669"/>
    <property type="project" value="UniProtKB-SubCell"/>
</dbReference>
<dbReference type="EMBL" id="UYYA01004493">
    <property type="protein sequence ID" value="VDM62116.1"/>
    <property type="molecule type" value="Genomic_DNA"/>
</dbReference>
<evidence type="ECO:0000256" key="3">
    <source>
        <dbReference type="ARBA" id="ARBA00011903"/>
    </source>
</evidence>
<dbReference type="InterPro" id="IPR008266">
    <property type="entry name" value="Tyr_kinase_AS"/>
</dbReference>
<keyword evidence="12" id="KW-0829">Tyrosine-protein kinase</keyword>
<evidence type="ECO:0000256" key="1">
    <source>
        <dbReference type="ARBA" id="ARBA00004202"/>
    </source>
</evidence>
<reference evidence="19" key="1">
    <citation type="submission" date="2017-02" db="UniProtKB">
        <authorList>
            <consortium name="WormBaseParasite"/>
        </authorList>
    </citation>
    <scope>IDENTIFICATION</scope>
</reference>